<evidence type="ECO:0000259" key="2">
    <source>
        <dbReference type="Pfam" id="PF00326"/>
    </source>
</evidence>
<dbReference type="PANTHER" id="PTHR42776">
    <property type="entry name" value="SERINE PEPTIDASE S9 FAMILY MEMBER"/>
    <property type="match status" value="1"/>
</dbReference>
<name>A0A538SD05_UNCEI</name>
<dbReference type="Gene3D" id="3.40.50.1820">
    <property type="entry name" value="alpha/beta hydrolase"/>
    <property type="match status" value="1"/>
</dbReference>
<dbReference type="Pfam" id="PF00326">
    <property type="entry name" value="Peptidase_S9"/>
    <property type="match status" value="1"/>
</dbReference>
<dbReference type="PANTHER" id="PTHR42776:SF27">
    <property type="entry name" value="DIPEPTIDYL PEPTIDASE FAMILY MEMBER 6"/>
    <property type="match status" value="1"/>
</dbReference>
<dbReference type="EMBL" id="VBOS01000453">
    <property type="protein sequence ID" value="TMQ49258.1"/>
    <property type="molecule type" value="Genomic_DNA"/>
</dbReference>
<sequence length="631" mass="69539">MTPLPARSELPPLVPREVFLGNPTRAQARISPDGTRLTYLAPSSTNVLNVWLRTIGKSDDKMITNDTKRGIRAYFWAEDGKHVLYLQDVGGNENFHVYSVDLASNQVKDLTPFEGVRAQNLLVDRNHPNEVLVGLNQRDKSVFDMHRIDLTTGESKLDTQNPGDVQGWGTDAAFVIRAAEAQGSDGSTIIRVRDSATAPWRDLITLSAEENGSFVDFTADGKSVYVETSLGSDVTRLVRLDATSGKELELLASDPRCDVGGIMVNDVTHKVEAVGFNYLRNEWKVLDPALTADFDALKKAHSGDFAIVSRDHPDRTWIVSYTVDNGPVATYAFDRKSKKATFLFVNQPALEKAQLGSREPVVIPARDGEKLVSYLTCPVGVPRKNLPMVLYVHGGPWARDVYGYDPTAQWLANRGYAALQVNFRASTGFGKRFLHLGDKQWGGTMQDDLTDAVKWAVDQGIADPKRVAIMGGSYGGYATLAGLTFTPDVYKCGVDIVGPSNLKTLLGSIPPYWATIRKTFDVRMGEMDKDSVLNYKCSPLFHVDDIKAPLLIGQGQNDPRVNVRESDQIAAAMRAKNLPVEYVVYSDEGHGFARPENRMDFYGRAENFLSKHLGGRSEAFVEVKGAAAQMK</sequence>
<proteinExistence type="predicted"/>
<dbReference type="GO" id="GO:0004252">
    <property type="term" value="F:serine-type endopeptidase activity"/>
    <property type="evidence" value="ECO:0007669"/>
    <property type="project" value="TreeGrafter"/>
</dbReference>
<evidence type="ECO:0000313" key="3">
    <source>
        <dbReference type="EMBL" id="TMQ49258.1"/>
    </source>
</evidence>
<dbReference type="InterPro" id="IPR029058">
    <property type="entry name" value="AB_hydrolase_fold"/>
</dbReference>
<dbReference type="GO" id="GO:0006508">
    <property type="term" value="P:proteolysis"/>
    <property type="evidence" value="ECO:0007669"/>
    <property type="project" value="InterPro"/>
</dbReference>
<dbReference type="AlphaFoldDB" id="A0A538SD05"/>
<dbReference type="SUPFAM" id="SSF82171">
    <property type="entry name" value="DPP6 N-terminal domain-like"/>
    <property type="match status" value="1"/>
</dbReference>
<comment type="caution">
    <text evidence="3">The sequence shown here is derived from an EMBL/GenBank/DDBJ whole genome shotgun (WGS) entry which is preliminary data.</text>
</comment>
<dbReference type="InterPro" id="IPR001375">
    <property type="entry name" value="Peptidase_S9_cat"/>
</dbReference>
<evidence type="ECO:0000313" key="4">
    <source>
        <dbReference type="Proteomes" id="UP000317716"/>
    </source>
</evidence>
<organism evidence="3 4">
    <name type="scientific">Eiseniibacteriota bacterium</name>
    <dbReference type="NCBI Taxonomy" id="2212470"/>
    <lineage>
        <taxon>Bacteria</taxon>
        <taxon>Candidatus Eiseniibacteriota</taxon>
    </lineage>
</organism>
<accession>A0A538SD05</accession>
<reference evidence="3 4" key="1">
    <citation type="journal article" date="2019" name="Nat. Microbiol.">
        <title>Mediterranean grassland soil C-N compound turnover is dependent on rainfall and depth, and is mediated by genomically divergent microorganisms.</title>
        <authorList>
            <person name="Diamond S."/>
            <person name="Andeer P.F."/>
            <person name="Li Z."/>
            <person name="Crits-Christoph A."/>
            <person name="Burstein D."/>
            <person name="Anantharaman K."/>
            <person name="Lane K.R."/>
            <person name="Thomas B.C."/>
            <person name="Pan C."/>
            <person name="Northen T.R."/>
            <person name="Banfield J.F."/>
        </authorList>
    </citation>
    <scope>NUCLEOTIDE SEQUENCE [LARGE SCALE GENOMIC DNA]</scope>
    <source>
        <strain evidence="3">WS_2</strain>
    </source>
</reference>
<gene>
    <name evidence="3" type="ORF">E6K72_12450</name>
</gene>
<keyword evidence="1" id="KW-0378">Hydrolase</keyword>
<dbReference type="InterPro" id="IPR011042">
    <property type="entry name" value="6-blade_b-propeller_TolB-like"/>
</dbReference>
<dbReference type="Gene3D" id="2.120.10.30">
    <property type="entry name" value="TolB, C-terminal domain"/>
    <property type="match status" value="1"/>
</dbReference>
<protein>
    <submittedName>
        <fullName evidence="3">S9 family peptidase</fullName>
    </submittedName>
</protein>
<evidence type="ECO:0000256" key="1">
    <source>
        <dbReference type="ARBA" id="ARBA00022801"/>
    </source>
</evidence>
<dbReference type="Proteomes" id="UP000317716">
    <property type="component" value="Unassembled WGS sequence"/>
</dbReference>
<dbReference type="SUPFAM" id="SSF53474">
    <property type="entry name" value="alpha/beta-Hydrolases"/>
    <property type="match status" value="1"/>
</dbReference>
<feature type="domain" description="Peptidase S9 prolyl oligopeptidase catalytic" evidence="2">
    <location>
        <begin position="405"/>
        <end position="615"/>
    </location>
</feature>